<dbReference type="GO" id="GO:0005730">
    <property type="term" value="C:nucleolus"/>
    <property type="evidence" value="ECO:0007669"/>
    <property type="project" value="TreeGrafter"/>
</dbReference>
<name>B3P7R8_DROER</name>
<dbReference type="EMBL" id="CH954182">
    <property type="protein sequence ID" value="EDV52976.1"/>
    <property type="molecule type" value="Genomic_DNA"/>
</dbReference>
<dbReference type="PhylomeDB" id="B3P7R8"/>
<dbReference type="KEGG" id="der:6554863"/>
<evidence type="ECO:0000313" key="4">
    <source>
        <dbReference type="EMBL" id="EDV52976.1"/>
    </source>
</evidence>
<evidence type="ECO:0000256" key="2">
    <source>
        <dbReference type="SAM" id="MobiDB-lite"/>
    </source>
</evidence>
<dbReference type="Pfam" id="PF01585">
    <property type="entry name" value="G-patch"/>
    <property type="match status" value="1"/>
</dbReference>
<dbReference type="SMART" id="SM00443">
    <property type="entry name" value="G_patch"/>
    <property type="match status" value="1"/>
</dbReference>
<dbReference type="Proteomes" id="UP000008711">
    <property type="component" value="Unassembled WGS sequence"/>
</dbReference>
<feature type="compositionally biased region" description="Basic and acidic residues" evidence="2">
    <location>
        <begin position="263"/>
        <end position="273"/>
    </location>
</feature>
<evidence type="ECO:0000259" key="3">
    <source>
        <dbReference type="PROSITE" id="PS50174"/>
    </source>
</evidence>
<dbReference type="HOGENOM" id="CLU_047130_0_0_1"/>
<dbReference type="InterPro" id="IPR050656">
    <property type="entry name" value="PINX1"/>
</dbReference>
<dbReference type="OMA" id="ILGKYGW"/>
<dbReference type="InterPro" id="IPR000467">
    <property type="entry name" value="G_patch_dom"/>
</dbReference>
<evidence type="ECO:0000313" key="5">
    <source>
        <dbReference type="Proteomes" id="UP000008711"/>
    </source>
</evidence>
<feature type="compositionally biased region" description="Basic residues" evidence="2">
    <location>
        <begin position="354"/>
        <end position="365"/>
    </location>
</feature>
<dbReference type="OrthoDB" id="10019757at2759"/>
<gene>
    <name evidence="4" type="primary">Dere\GG11880</name>
    <name evidence="4" type="ORF">Dere_GG11880</name>
</gene>
<feature type="domain" description="G-patch" evidence="3">
    <location>
        <begin position="1"/>
        <end position="46"/>
    </location>
</feature>
<dbReference type="PANTHER" id="PTHR23149:SF9">
    <property type="entry name" value="G PATCH DOMAIN-CONTAINING PROTEIN 4"/>
    <property type="match status" value="1"/>
</dbReference>
<keyword evidence="5" id="KW-1185">Reference proteome</keyword>
<dbReference type="GO" id="GO:0003676">
    <property type="term" value="F:nucleic acid binding"/>
    <property type="evidence" value="ECO:0007669"/>
    <property type="project" value="InterPro"/>
</dbReference>
<dbReference type="AlphaFoldDB" id="B3P7R8"/>
<reference evidence="4 5" key="1">
    <citation type="journal article" date="2007" name="Nature">
        <title>Evolution of genes and genomes on the Drosophila phylogeny.</title>
        <authorList>
            <consortium name="Drosophila 12 Genomes Consortium"/>
            <person name="Clark A.G."/>
            <person name="Eisen M.B."/>
            <person name="Smith D.R."/>
            <person name="Bergman C.M."/>
            <person name="Oliver B."/>
            <person name="Markow T.A."/>
            <person name="Kaufman T.C."/>
            <person name="Kellis M."/>
            <person name="Gelbart W."/>
            <person name="Iyer V.N."/>
            <person name="Pollard D.A."/>
            <person name="Sackton T.B."/>
            <person name="Larracuente A.M."/>
            <person name="Singh N.D."/>
            <person name="Abad J.P."/>
            <person name="Abt D.N."/>
            <person name="Adryan B."/>
            <person name="Aguade M."/>
            <person name="Akashi H."/>
            <person name="Anderson W.W."/>
            <person name="Aquadro C.F."/>
            <person name="Ardell D.H."/>
            <person name="Arguello R."/>
            <person name="Artieri C.G."/>
            <person name="Barbash D.A."/>
            <person name="Barker D."/>
            <person name="Barsanti P."/>
            <person name="Batterham P."/>
            <person name="Batzoglou S."/>
            <person name="Begun D."/>
            <person name="Bhutkar A."/>
            <person name="Blanco E."/>
            <person name="Bosak S.A."/>
            <person name="Bradley R.K."/>
            <person name="Brand A.D."/>
            <person name="Brent M.R."/>
            <person name="Brooks A.N."/>
            <person name="Brown R.H."/>
            <person name="Butlin R.K."/>
            <person name="Caggese C."/>
            <person name="Calvi B.R."/>
            <person name="Bernardo de Carvalho A."/>
            <person name="Caspi A."/>
            <person name="Castrezana S."/>
            <person name="Celniker S.E."/>
            <person name="Chang J.L."/>
            <person name="Chapple C."/>
            <person name="Chatterji S."/>
            <person name="Chinwalla A."/>
            <person name="Civetta A."/>
            <person name="Clifton S.W."/>
            <person name="Comeron J.M."/>
            <person name="Costello J.C."/>
            <person name="Coyne J.A."/>
            <person name="Daub J."/>
            <person name="David R.G."/>
            <person name="Delcher A.L."/>
            <person name="Delehaunty K."/>
            <person name="Do C.B."/>
            <person name="Ebling H."/>
            <person name="Edwards K."/>
            <person name="Eickbush T."/>
            <person name="Evans J.D."/>
            <person name="Filipski A."/>
            <person name="Findeiss S."/>
            <person name="Freyhult E."/>
            <person name="Fulton L."/>
            <person name="Fulton R."/>
            <person name="Garcia A.C."/>
            <person name="Gardiner A."/>
            <person name="Garfield D.A."/>
            <person name="Garvin B.E."/>
            <person name="Gibson G."/>
            <person name="Gilbert D."/>
            <person name="Gnerre S."/>
            <person name="Godfrey J."/>
            <person name="Good R."/>
            <person name="Gotea V."/>
            <person name="Gravely B."/>
            <person name="Greenberg A.J."/>
            <person name="Griffiths-Jones S."/>
            <person name="Gross S."/>
            <person name="Guigo R."/>
            <person name="Gustafson E.A."/>
            <person name="Haerty W."/>
            <person name="Hahn M.W."/>
            <person name="Halligan D.L."/>
            <person name="Halpern A.L."/>
            <person name="Halter G.M."/>
            <person name="Han M.V."/>
            <person name="Heger A."/>
            <person name="Hillier L."/>
            <person name="Hinrichs A.S."/>
            <person name="Holmes I."/>
            <person name="Hoskins R.A."/>
            <person name="Hubisz M.J."/>
            <person name="Hultmark D."/>
            <person name="Huntley M.A."/>
            <person name="Jaffe D.B."/>
            <person name="Jagadeeshan S."/>
            <person name="Jeck W.R."/>
            <person name="Johnson J."/>
            <person name="Jones C.D."/>
            <person name="Jordan W.C."/>
            <person name="Karpen G.H."/>
            <person name="Kataoka E."/>
            <person name="Keightley P.D."/>
            <person name="Kheradpour P."/>
            <person name="Kirkness E.F."/>
            <person name="Koerich L.B."/>
            <person name="Kristiansen K."/>
            <person name="Kudrna D."/>
            <person name="Kulathinal R.J."/>
            <person name="Kumar S."/>
            <person name="Kwok R."/>
            <person name="Lander E."/>
            <person name="Langley C.H."/>
            <person name="Lapoint R."/>
            <person name="Lazzaro B.P."/>
            <person name="Lee S.J."/>
            <person name="Levesque L."/>
            <person name="Li R."/>
            <person name="Lin C.F."/>
            <person name="Lin M.F."/>
            <person name="Lindblad-Toh K."/>
            <person name="Llopart A."/>
            <person name="Long M."/>
            <person name="Low L."/>
            <person name="Lozovsky E."/>
            <person name="Lu J."/>
            <person name="Luo M."/>
            <person name="Machado C.A."/>
            <person name="Makalowski W."/>
            <person name="Marzo M."/>
            <person name="Matsuda M."/>
            <person name="Matzkin L."/>
            <person name="McAllister B."/>
            <person name="McBride C.S."/>
            <person name="McKernan B."/>
            <person name="McKernan K."/>
            <person name="Mendez-Lago M."/>
            <person name="Minx P."/>
            <person name="Mollenhauer M.U."/>
            <person name="Montooth K."/>
            <person name="Mount S.M."/>
            <person name="Mu X."/>
            <person name="Myers E."/>
            <person name="Negre B."/>
            <person name="Newfeld S."/>
            <person name="Nielsen R."/>
            <person name="Noor M.A."/>
            <person name="O'Grady P."/>
            <person name="Pachter L."/>
            <person name="Papaceit M."/>
            <person name="Parisi M.J."/>
            <person name="Parisi M."/>
            <person name="Parts L."/>
            <person name="Pedersen J.S."/>
            <person name="Pesole G."/>
            <person name="Phillippy A.M."/>
            <person name="Ponting C.P."/>
            <person name="Pop M."/>
            <person name="Porcelli D."/>
            <person name="Powell J.R."/>
            <person name="Prohaska S."/>
            <person name="Pruitt K."/>
            <person name="Puig M."/>
            <person name="Quesneville H."/>
            <person name="Ram K.R."/>
            <person name="Rand D."/>
            <person name="Rasmussen M.D."/>
            <person name="Reed L.K."/>
            <person name="Reenan R."/>
            <person name="Reily A."/>
            <person name="Remington K.A."/>
            <person name="Rieger T.T."/>
            <person name="Ritchie M.G."/>
            <person name="Robin C."/>
            <person name="Rogers Y.H."/>
            <person name="Rohde C."/>
            <person name="Rozas J."/>
            <person name="Rubenfield M.J."/>
            <person name="Ruiz A."/>
            <person name="Russo S."/>
            <person name="Salzberg S.L."/>
            <person name="Sanchez-Gracia A."/>
            <person name="Saranga D.J."/>
            <person name="Sato H."/>
            <person name="Schaeffer S.W."/>
            <person name="Schatz M.C."/>
            <person name="Schlenke T."/>
            <person name="Schwartz R."/>
            <person name="Segarra C."/>
            <person name="Singh R.S."/>
            <person name="Sirot L."/>
            <person name="Sirota M."/>
            <person name="Sisneros N.B."/>
            <person name="Smith C.D."/>
            <person name="Smith T.F."/>
            <person name="Spieth J."/>
            <person name="Stage D.E."/>
            <person name="Stark A."/>
            <person name="Stephan W."/>
            <person name="Strausberg R.L."/>
            <person name="Strempel S."/>
            <person name="Sturgill D."/>
            <person name="Sutton G."/>
            <person name="Sutton G.G."/>
            <person name="Tao W."/>
            <person name="Teichmann S."/>
            <person name="Tobari Y.N."/>
            <person name="Tomimura Y."/>
            <person name="Tsolas J.M."/>
            <person name="Valente V.L."/>
            <person name="Venter E."/>
            <person name="Venter J.C."/>
            <person name="Vicario S."/>
            <person name="Vieira F.G."/>
            <person name="Vilella A.J."/>
            <person name="Villasante A."/>
            <person name="Walenz B."/>
            <person name="Wang J."/>
            <person name="Wasserman M."/>
            <person name="Watts T."/>
            <person name="Wilson D."/>
            <person name="Wilson R.K."/>
            <person name="Wing R.A."/>
            <person name="Wolfner M.F."/>
            <person name="Wong A."/>
            <person name="Wong G.K."/>
            <person name="Wu C.I."/>
            <person name="Wu G."/>
            <person name="Yamamoto D."/>
            <person name="Yang H.P."/>
            <person name="Yang S.P."/>
            <person name="Yorke J.A."/>
            <person name="Yoshida K."/>
            <person name="Zdobnov E."/>
            <person name="Zhang P."/>
            <person name="Zhang Y."/>
            <person name="Zimin A.V."/>
            <person name="Baldwin J."/>
            <person name="Abdouelleil A."/>
            <person name="Abdulkadir J."/>
            <person name="Abebe A."/>
            <person name="Abera B."/>
            <person name="Abreu J."/>
            <person name="Acer S.C."/>
            <person name="Aftuck L."/>
            <person name="Alexander A."/>
            <person name="An P."/>
            <person name="Anderson E."/>
            <person name="Anderson S."/>
            <person name="Arachi H."/>
            <person name="Azer M."/>
            <person name="Bachantsang P."/>
            <person name="Barry A."/>
            <person name="Bayul T."/>
            <person name="Berlin A."/>
            <person name="Bessette D."/>
            <person name="Bloom T."/>
            <person name="Blye J."/>
            <person name="Boguslavskiy L."/>
            <person name="Bonnet C."/>
            <person name="Boukhgalter B."/>
            <person name="Bourzgui I."/>
            <person name="Brown A."/>
            <person name="Cahill P."/>
            <person name="Channer S."/>
            <person name="Cheshatsang Y."/>
            <person name="Chuda L."/>
            <person name="Citroen M."/>
            <person name="Collymore A."/>
            <person name="Cooke P."/>
            <person name="Costello M."/>
            <person name="D'Aco K."/>
            <person name="Daza R."/>
            <person name="De Haan G."/>
            <person name="DeGray S."/>
            <person name="DeMaso C."/>
            <person name="Dhargay N."/>
            <person name="Dooley K."/>
            <person name="Dooley E."/>
            <person name="Doricent M."/>
            <person name="Dorje P."/>
            <person name="Dorjee K."/>
            <person name="Dupes A."/>
            <person name="Elong R."/>
            <person name="Falk J."/>
            <person name="Farina A."/>
            <person name="Faro S."/>
            <person name="Ferguson D."/>
            <person name="Fisher S."/>
            <person name="Foley C.D."/>
            <person name="Franke A."/>
            <person name="Friedrich D."/>
            <person name="Gadbois L."/>
            <person name="Gearin G."/>
            <person name="Gearin C.R."/>
            <person name="Giannoukos G."/>
            <person name="Goode T."/>
            <person name="Graham J."/>
            <person name="Grandbois E."/>
            <person name="Grewal S."/>
            <person name="Gyaltsen K."/>
            <person name="Hafez N."/>
            <person name="Hagos B."/>
            <person name="Hall J."/>
            <person name="Henson C."/>
            <person name="Hollinger A."/>
            <person name="Honan T."/>
            <person name="Huard M.D."/>
            <person name="Hughes L."/>
            <person name="Hurhula B."/>
            <person name="Husby M.E."/>
            <person name="Kamat A."/>
            <person name="Kanga B."/>
            <person name="Kashin S."/>
            <person name="Khazanovich D."/>
            <person name="Kisner P."/>
            <person name="Lance K."/>
            <person name="Lara M."/>
            <person name="Lee W."/>
            <person name="Lennon N."/>
            <person name="Letendre F."/>
            <person name="LeVine R."/>
            <person name="Lipovsky A."/>
            <person name="Liu X."/>
            <person name="Liu J."/>
            <person name="Liu S."/>
            <person name="Lokyitsang T."/>
            <person name="Lokyitsang Y."/>
            <person name="Lubonja R."/>
            <person name="Lui A."/>
            <person name="MacDonald P."/>
            <person name="Magnisalis V."/>
            <person name="Maru K."/>
            <person name="Matthews C."/>
            <person name="McCusker W."/>
            <person name="McDonough S."/>
            <person name="Mehta T."/>
            <person name="Meldrim J."/>
            <person name="Meneus L."/>
            <person name="Mihai O."/>
            <person name="Mihalev A."/>
            <person name="Mihova T."/>
            <person name="Mittelman R."/>
            <person name="Mlenga V."/>
            <person name="Montmayeur A."/>
            <person name="Mulrain L."/>
            <person name="Navidi A."/>
            <person name="Naylor J."/>
            <person name="Negash T."/>
            <person name="Nguyen T."/>
            <person name="Nguyen N."/>
            <person name="Nicol R."/>
            <person name="Norbu C."/>
            <person name="Norbu N."/>
            <person name="Novod N."/>
            <person name="O'Neill B."/>
            <person name="Osman S."/>
            <person name="Markiewicz E."/>
            <person name="Oyono O.L."/>
            <person name="Patti C."/>
            <person name="Phunkhang P."/>
            <person name="Pierre F."/>
            <person name="Priest M."/>
            <person name="Raghuraman S."/>
            <person name="Rege F."/>
            <person name="Reyes R."/>
            <person name="Rise C."/>
            <person name="Rogov P."/>
            <person name="Ross K."/>
            <person name="Ryan E."/>
            <person name="Settipalli S."/>
            <person name="Shea T."/>
            <person name="Sherpa N."/>
            <person name="Shi L."/>
            <person name="Shih D."/>
            <person name="Sparrow T."/>
            <person name="Spaulding J."/>
            <person name="Stalker J."/>
            <person name="Stange-Thomann N."/>
            <person name="Stavropoulos S."/>
            <person name="Stone C."/>
            <person name="Strader C."/>
            <person name="Tesfaye S."/>
            <person name="Thomson T."/>
            <person name="Thoulutsang Y."/>
            <person name="Thoulutsang D."/>
            <person name="Topham K."/>
            <person name="Topping I."/>
            <person name="Tsamla T."/>
            <person name="Vassiliev H."/>
            <person name="Vo A."/>
            <person name="Wangchuk T."/>
            <person name="Wangdi T."/>
            <person name="Weiand M."/>
            <person name="Wilkinson J."/>
            <person name="Wilson A."/>
            <person name="Yadav S."/>
            <person name="Young G."/>
            <person name="Yu Q."/>
            <person name="Zembek L."/>
            <person name="Zhong D."/>
            <person name="Zimmer A."/>
            <person name="Zwirko Z."/>
            <person name="Jaffe D.B."/>
            <person name="Alvarez P."/>
            <person name="Brockman W."/>
            <person name="Butler J."/>
            <person name="Chin C."/>
            <person name="Gnerre S."/>
            <person name="Grabherr M."/>
            <person name="Kleber M."/>
            <person name="Mauceli E."/>
            <person name="MacCallum I."/>
        </authorList>
    </citation>
    <scope>NUCLEOTIDE SEQUENCE [LARGE SCALE GENOMIC DNA]</scope>
    <source>
        <strain evidence="4 5">TSC#14021-0224.01</strain>
    </source>
</reference>
<reference evidence="4 5" key="2">
    <citation type="journal article" date="2008" name="Bioinformatics">
        <title>Assembly reconciliation.</title>
        <authorList>
            <person name="Zimin A.V."/>
            <person name="Smith D.R."/>
            <person name="Sutton G."/>
            <person name="Yorke J.A."/>
        </authorList>
    </citation>
    <scope>NUCLEOTIDE SEQUENCE [LARGE SCALE GENOMIC DNA]</scope>
    <source>
        <strain evidence="4 5">TSC#14021-0224.01</strain>
    </source>
</reference>
<accession>B3P7R8</accession>
<protein>
    <recommendedName>
        <fullName evidence="1">G patch domain-containing protein 4</fullName>
    </recommendedName>
</protein>
<dbReference type="eggNOG" id="KOG2809">
    <property type="taxonomic scope" value="Eukaryota"/>
</dbReference>
<proteinExistence type="predicted"/>
<sequence length="365" mass="40956">MDFAKKILGKYGWKEGDGLGKNNTGIAAPLKASLKFDNAGLGVDRAQEFNDHWWERCFNEAASNVDVQIQQDGQVSTSRRKGEEAVEISTSGFSARKLKKAKEQHASDGKTTYDNFLQTSLLTQGGNEVETSERIKVEEIEVAKVAVLTDEELFKACGGRTAHKGARHGLKLSGKIARLEQQEREMLEKLQSKLKTTPETTLVPKSGKLIEETQHKVADSVDCSVEQATKPKKKKKSRTEESVEEIAPAQLEEPIKSKKKKKDKAEKAAKEYSTHQAQDDPVQIKRRKNKTGKLEEEVQDVTEVEEAVKIKKKDKRQQGVEATEALSIETDEHVKSKKKRKTEDSSEETETPTKTKKKRKNKELV</sequence>
<evidence type="ECO:0000256" key="1">
    <source>
        <dbReference type="ARBA" id="ARBA00040365"/>
    </source>
</evidence>
<feature type="region of interest" description="Disordered" evidence="2">
    <location>
        <begin position="213"/>
        <end position="365"/>
    </location>
</feature>
<dbReference type="PANTHER" id="PTHR23149">
    <property type="entry name" value="G PATCH DOMAIN CONTAINING PROTEIN"/>
    <property type="match status" value="1"/>
</dbReference>
<organism evidence="4 5">
    <name type="scientific">Drosophila erecta</name>
    <name type="common">Fruit fly</name>
    <dbReference type="NCBI Taxonomy" id="7220"/>
    <lineage>
        <taxon>Eukaryota</taxon>
        <taxon>Metazoa</taxon>
        <taxon>Ecdysozoa</taxon>
        <taxon>Arthropoda</taxon>
        <taxon>Hexapoda</taxon>
        <taxon>Insecta</taxon>
        <taxon>Pterygota</taxon>
        <taxon>Neoptera</taxon>
        <taxon>Endopterygota</taxon>
        <taxon>Diptera</taxon>
        <taxon>Brachycera</taxon>
        <taxon>Muscomorpha</taxon>
        <taxon>Ephydroidea</taxon>
        <taxon>Drosophilidae</taxon>
        <taxon>Drosophila</taxon>
        <taxon>Sophophora</taxon>
    </lineage>
</organism>
<dbReference type="PROSITE" id="PS50174">
    <property type="entry name" value="G_PATCH"/>
    <property type="match status" value="1"/>
</dbReference>